<comment type="caution">
    <text evidence="2">The sequence shown here is derived from an EMBL/GenBank/DDBJ whole genome shotgun (WGS) entry which is preliminary data.</text>
</comment>
<feature type="chain" id="PRO_5046305395" description="Fimbrial protein" evidence="1">
    <location>
        <begin position="38"/>
        <end position="397"/>
    </location>
</feature>
<proteinExistence type="predicted"/>
<keyword evidence="3" id="KW-1185">Reference proteome</keyword>
<dbReference type="RefSeq" id="WP_195815014.1">
    <property type="nucleotide sequence ID" value="NZ_JADOBI010000007.1"/>
</dbReference>
<organism evidence="2 3">
    <name type="scientific">Rahnella laticis</name>
    <dbReference type="NCBI Taxonomy" id="2787622"/>
    <lineage>
        <taxon>Bacteria</taxon>
        <taxon>Pseudomonadati</taxon>
        <taxon>Pseudomonadota</taxon>
        <taxon>Gammaproteobacteria</taxon>
        <taxon>Enterobacterales</taxon>
        <taxon>Yersiniaceae</taxon>
        <taxon>Rahnella</taxon>
    </lineage>
</organism>
<feature type="signal peptide" evidence="1">
    <location>
        <begin position="1"/>
        <end position="37"/>
    </location>
</feature>
<evidence type="ECO:0000256" key="1">
    <source>
        <dbReference type="SAM" id="SignalP"/>
    </source>
</evidence>
<dbReference type="EMBL" id="JADOBI010000007">
    <property type="protein sequence ID" value="MBF7981184.1"/>
    <property type="molecule type" value="Genomic_DNA"/>
</dbReference>
<evidence type="ECO:0000313" key="3">
    <source>
        <dbReference type="Proteomes" id="UP000636811"/>
    </source>
</evidence>
<evidence type="ECO:0000313" key="2">
    <source>
        <dbReference type="EMBL" id="MBF7981184.1"/>
    </source>
</evidence>
<protein>
    <recommendedName>
        <fullName evidence="4">Fimbrial protein</fullName>
    </recommendedName>
</protein>
<reference evidence="2 3" key="1">
    <citation type="submission" date="2020-11" db="EMBL/GenBank/DDBJ databases">
        <title>Taxonomic investigation of Rahnella strains.</title>
        <authorList>
            <person name="Lee S.D."/>
        </authorList>
    </citation>
    <scope>NUCLEOTIDE SEQUENCE [LARGE SCALE GENOMIC DNA]</scope>
    <source>
        <strain evidence="2 3">SAP-17</strain>
    </source>
</reference>
<name>A0ABS0E8V6_9GAMM</name>
<accession>A0ABS0E8V6</accession>
<sequence>MTALTFHSNVFSDRPWKRRAKYLLGAAALLSAANCSALQLSSGYQVISDVVSTTLPWTTGGVVPGNKPGWYYSQNLVPFLGYGQVGTILVSAAPLATGECINMYPMATYDGYRGYEIAAGILVIPFGTMSGPMVVTAGTMNPITTGGTFTPNSNVGLNTTSTASWDKFGTGTGNLSTRTDCIGVGTTYTVSTGVVEMNTGGGTQAAIGYGVYVKPGAAKMATKTVYAQASRGYRWNATTSTFEQRTFSLTWTGVSCNVSTPSSISFGDVTPADVGKPGGIPVSSTLDVTCVNPTGTSLPVSYSVTPKSQAGDQNSVPLMSASGAVNGDVRGFRGTTAATDAGCTNKSSSVPMDGTKTTLRTITTETSWSDPLVWVLCPRASADPGLATAAVAIDLNW</sequence>
<keyword evidence="1" id="KW-0732">Signal</keyword>
<evidence type="ECO:0008006" key="4">
    <source>
        <dbReference type="Google" id="ProtNLM"/>
    </source>
</evidence>
<gene>
    <name evidence="2" type="ORF">IV433_17350</name>
</gene>
<dbReference type="Proteomes" id="UP000636811">
    <property type="component" value="Unassembled WGS sequence"/>
</dbReference>